<dbReference type="SMART" id="SM00382">
    <property type="entry name" value="AAA"/>
    <property type="match status" value="1"/>
</dbReference>
<dbReference type="Gene3D" id="3.40.50.300">
    <property type="entry name" value="P-loop containing nucleotide triphosphate hydrolases"/>
    <property type="match status" value="2"/>
</dbReference>
<reference evidence="4 5" key="1">
    <citation type="submission" date="2018-11" db="EMBL/GenBank/DDBJ databases">
        <title>Sequencing the genomes of 1000 actinobacteria strains.</title>
        <authorList>
            <person name="Klenk H.-P."/>
        </authorList>
    </citation>
    <scope>NUCLEOTIDE SEQUENCE [LARGE SCALE GENOMIC DNA]</scope>
    <source>
        <strain evidence="4 5">DSM 11294</strain>
    </source>
</reference>
<feature type="domain" description="Helicase ATP-binding" evidence="3">
    <location>
        <begin position="25"/>
        <end position="253"/>
    </location>
</feature>
<feature type="region of interest" description="Disordered" evidence="1">
    <location>
        <begin position="320"/>
        <end position="343"/>
    </location>
</feature>
<keyword evidence="2" id="KW-0472">Membrane</keyword>
<gene>
    <name evidence="4" type="ORF">EDD31_0991</name>
</gene>
<evidence type="ECO:0000313" key="4">
    <source>
        <dbReference type="EMBL" id="ROR72634.1"/>
    </source>
</evidence>
<sequence length="1009" mass="110834">MPPARPLSTWRFRGTLRDYQEDILGQSFPPDEPLHIVAPPGAGKTLVGLLLAIRDGRRAVALTPTTTIRHQWAATARELATDPDQVSEDTAAPADLTVMTYQALSVVRSDDAVGDLARVQWHDELTEAGRTTESAEAFLNALQEENPREYRSGLRRRHRRLRRELVRSDPSQVAQVLHPNALALVDRLVEAGVETILLDECHHLLDHWALVVGYLRARIAAAGGTPHLIGLTATLPSPDDGTAYDNYTGLLGDVDYEIPTPAVVREGNLAPYRDLVWFTEPTAAEQDFLRRHEEQLTALAHEMMSTEEGVGYLVETLQPEEECPGGDAADRGATDRGNAGRPSADQRLAAAFRDDLPLAESCSRMLRQISPRHDLIRLLPTVTASPATTEDALVVLGRFAQRRLLADPSRRADWERVRTTLADFGYQLTDRGIRRGRDPVDSVLAHSCAKDAAAVQILRHELSREDGHRMRAVVVCDFAVHGNQRGHRGATAAAGGSDPGNGPAGALRAFATLAADPAIAALRPVLVTAQHLRMRTADAGELMPQLAEHLQVELRAEPLPADPEISVIEAPTASAYKVVRAISAMVSEGQLRVIVGTRGLLGEGWDCPAINTLVDLTAVATSSATQQLRGRTLRLDPQWPGKVAHNWGVACVVPPRLRLDHGGEISRVRRRHQHLWGLSTDDDTAIITGLRHSLTVEQELMLTRLVARDRGASAERLNEVTLTRLPERAQTYRQWRVGEPYTGAERETLELAPSEETAPSFVSPPTLAALVVMGIGLLLALIRLTADTFLRAHVLPNVTQFILGFLALVAVYMALGGWRQVRDLRRSLRRRAWPADSYRAVTLTVAETLHGMHGGAYYDPADVSVRRHVIAAPVTGTLVTSGYDISLQGGSLADQRLVIDAVAEVFGPVERPRFLLRVARGGRRTERRASAAQRFADRVLPPPQYIPVPGMIARRQENARKFTELWKQHVGPATLVEVRGNDALEILADARRHSVATAADKPHRRREWL</sequence>
<proteinExistence type="predicted"/>
<dbReference type="PANTHER" id="PTHR47396">
    <property type="entry name" value="TYPE I RESTRICTION ENZYME ECOKI R PROTEIN"/>
    <property type="match status" value="1"/>
</dbReference>
<dbReference type="GO" id="GO:0005524">
    <property type="term" value="F:ATP binding"/>
    <property type="evidence" value="ECO:0007669"/>
    <property type="project" value="InterPro"/>
</dbReference>
<feature type="transmembrane region" description="Helical" evidence="2">
    <location>
        <begin position="798"/>
        <end position="818"/>
    </location>
</feature>
<dbReference type="Proteomes" id="UP000280668">
    <property type="component" value="Unassembled WGS sequence"/>
</dbReference>
<evidence type="ECO:0000313" key="5">
    <source>
        <dbReference type="Proteomes" id="UP000280668"/>
    </source>
</evidence>
<dbReference type="InterPro" id="IPR027417">
    <property type="entry name" value="P-loop_NTPase"/>
</dbReference>
<dbReference type="GO" id="GO:0005829">
    <property type="term" value="C:cytosol"/>
    <property type="evidence" value="ECO:0007669"/>
    <property type="project" value="TreeGrafter"/>
</dbReference>
<dbReference type="CDD" id="cd18785">
    <property type="entry name" value="SF2_C"/>
    <property type="match status" value="1"/>
</dbReference>
<dbReference type="GO" id="GO:0016787">
    <property type="term" value="F:hydrolase activity"/>
    <property type="evidence" value="ECO:0007669"/>
    <property type="project" value="InterPro"/>
</dbReference>
<feature type="transmembrane region" description="Helical" evidence="2">
    <location>
        <begin position="767"/>
        <end position="786"/>
    </location>
</feature>
<keyword evidence="2" id="KW-1133">Transmembrane helix</keyword>
<dbReference type="SUPFAM" id="SSF52540">
    <property type="entry name" value="P-loop containing nucleoside triphosphate hydrolases"/>
    <property type="match status" value="2"/>
</dbReference>
<protein>
    <submittedName>
        <fullName evidence="4">Type III restriction/modification enzyme restriction subunit</fullName>
    </submittedName>
</protein>
<dbReference type="PROSITE" id="PS51192">
    <property type="entry name" value="HELICASE_ATP_BIND_1"/>
    <property type="match status" value="1"/>
</dbReference>
<dbReference type="InterPro" id="IPR050742">
    <property type="entry name" value="Helicase_Restrict-Modif_Enz"/>
</dbReference>
<dbReference type="InterPro" id="IPR006935">
    <property type="entry name" value="Helicase/UvrB_N"/>
</dbReference>
<evidence type="ECO:0000256" key="2">
    <source>
        <dbReference type="SAM" id="Phobius"/>
    </source>
</evidence>
<accession>A0A3N2BC33</accession>
<dbReference type="InterPro" id="IPR014001">
    <property type="entry name" value="Helicase_ATP-bd"/>
</dbReference>
<organism evidence="4 5">
    <name type="scientific">Bogoriella caseilytica</name>
    <dbReference type="NCBI Taxonomy" id="56055"/>
    <lineage>
        <taxon>Bacteria</taxon>
        <taxon>Bacillati</taxon>
        <taxon>Actinomycetota</taxon>
        <taxon>Actinomycetes</taxon>
        <taxon>Micrococcales</taxon>
        <taxon>Bogoriellaceae</taxon>
        <taxon>Bogoriella</taxon>
    </lineage>
</organism>
<dbReference type="Pfam" id="PF04851">
    <property type="entry name" value="ResIII"/>
    <property type="match status" value="1"/>
</dbReference>
<dbReference type="RefSeq" id="WP_211336054.1">
    <property type="nucleotide sequence ID" value="NZ_RKHK01000001.1"/>
</dbReference>
<dbReference type="SMART" id="SM00487">
    <property type="entry name" value="DEXDc"/>
    <property type="match status" value="1"/>
</dbReference>
<name>A0A3N2BC33_9MICO</name>
<dbReference type="PANTHER" id="PTHR47396:SF1">
    <property type="entry name" value="ATP-DEPENDENT HELICASE IRC3-RELATED"/>
    <property type="match status" value="1"/>
</dbReference>
<dbReference type="GO" id="GO:0003677">
    <property type="term" value="F:DNA binding"/>
    <property type="evidence" value="ECO:0007669"/>
    <property type="project" value="InterPro"/>
</dbReference>
<keyword evidence="2" id="KW-0812">Transmembrane</keyword>
<keyword evidence="5" id="KW-1185">Reference proteome</keyword>
<evidence type="ECO:0000259" key="3">
    <source>
        <dbReference type="PROSITE" id="PS51192"/>
    </source>
</evidence>
<comment type="caution">
    <text evidence="4">The sequence shown here is derived from an EMBL/GenBank/DDBJ whole genome shotgun (WGS) entry which is preliminary data.</text>
</comment>
<dbReference type="AlphaFoldDB" id="A0A3N2BC33"/>
<evidence type="ECO:0000256" key="1">
    <source>
        <dbReference type="SAM" id="MobiDB-lite"/>
    </source>
</evidence>
<dbReference type="InterPro" id="IPR003593">
    <property type="entry name" value="AAA+_ATPase"/>
</dbReference>
<dbReference type="EMBL" id="RKHK01000001">
    <property type="protein sequence ID" value="ROR72634.1"/>
    <property type="molecule type" value="Genomic_DNA"/>
</dbReference>